<reference evidence="2" key="1">
    <citation type="journal article" date="2017" name="Front. Cell. Infect. Microbiol.">
        <title>The Distinct Transcriptional Response of the Midgut of Amblyomma sculptum and Amblyomma aureolatum Ticks to Rickettsia rickettsii Correlates to Their Differences in Susceptibility to Infection.</title>
        <authorList>
            <person name="Martins L.A."/>
            <person name="Galletti M.F.B.M."/>
            <person name="Ribeiro J.M."/>
            <person name="Fujita A."/>
            <person name="Costa F.B."/>
            <person name="Labruna M.B."/>
            <person name="Daffre S."/>
            <person name="Fogaca A.C."/>
        </authorList>
    </citation>
    <scope>NUCLEOTIDE SEQUENCE</scope>
</reference>
<sequence length="332" mass="37562">KRASRKREASSHLQDASKKKQREESPCTPALHDELESNGCGSSNIDAENLNHLRTPSAMWSLHHFRNFEGTVYALTHLEASTGTVRSERAVLFSVSEQQDVFFKAFLGGKQVSEGSVKTVREAEEALLHASSLITCPGAISASAILAEDLTKSLLQKADVKEESFYSKKCMVTTTTDGMPCLSCRYLRKALLTRISWLKNHRGKKAKTAAQKLRSTLQKHRRLSRKVLSLKGQIESMRARNASIDEDILKEKISQLPPKQQESVRHCFSASKRKSTNGMRFTNEWMLECILMKMKSPKLYRHIRKHNILFLPGDTTLRKYTASYRSGFGFCH</sequence>
<feature type="region of interest" description="Disordered" evidence="1">
    <location>
        <begin position="1"/>
        <end position="42"/>
    </location>
</feature>
<dbReference type="AlphaFoldDB" id="A0A1E1X852"/>
<dbReference type="EMBL" id="GFAC01003745">
    <property type="protein sequence ID" value="JAT95443.1"/>
    <property type="molecule type" value="mRNA"/>
</dbReference>
<name>A0A1E1X852_9ACAR</name>
<feature type="non-terminal residue" evidence="2">
    <location>
        <position position="1"/>
    </location>
</feature>
<evidence type="ECO:0000313" key="2">
    <source>
        <dbReference type="EMBL" id="JAT95443.1"/>
    </source>
</evidence>
<organism evidence="2">
    <name type="scientific">Amblyomma aureolatum</name>
    <dbReference type="NCBI Taxonomy" id="187763"/>
    <lineage>
        <taxon>Eukaryota</taxon>
        <taxon>Metazoa</taxon>
        <taxon>Ecdysozoa</taxon>
        <taxon>Arthropoda</taxon>
        <taxon>Chelicerata</taxon>
        <taxon>Arachnida</taxon>
        <taxon>Acari</taxon>
        <taxon>Parasitiformes</taxon>
        <taxon>Ixodida</taxon>
        <taxon>Ixodoidea</taxon>
        <taxon>Ixodidae</taxon>
        <taxon>Amblyomminae</taxon>
        <taxon>Amblyomma</taxon>
    </lineage>
</organism>
<feature type="non-terminal residue" evidence="2">
    <location>
        <position position="332"/>
    </location>
</feature>
<accession>A0A1E1X852</accession>
<protein>
    <submittedName>
        <fullName evidence="2">Uncharacterized protein</fullName>
    </submittedName>
</protein>
<feature type="compositionally biased region" description="Basic and acidic residues" evidence="1">
    <location>
        <begin position="1"/>
        <end position="35"/>
    </location>
</feature>
<proteinExistence type="evidence at transcript level"/>
<evidence type="ECO:0000256" key="1">
    <source>
        <dbReference type="SAM" id="MobiDB-lite"/>
    </source>
</evidence>